<keyword evidence="2" id="KW-1003">Cell membrane</keyword>
<organism evidence="9 10">
    <name type="scientific">Aquisphaera giovannonii</name>
    <dbReference type="NCBI Taxonomy" id="406548"/>
    <lineage>
        <taxon>Bacteria</taxon>
        <taxon>Pseudomonadati</taxon>
        <taxon>Planctomycetota</taxon>
        <taxon>Planctomycetia</taxon>
        <taxon>Isosphaerales</taxon>
        <taxon>Isosphaeraceae</taxon>
        <taxon>Aquisphaera</taxon>
    </lineage>
</organism>
<dbReference type="GO" id="GO:0005886">
    <property type="term" value="C:plasma membrane"/>
    <property type="evidence" value="ECO:0007669"/>
    <property type="project" value="UniProtKB-SubCell"/>
</dbReference>
<gene>
    <name evidence="9" type="primary">macB_10</name>
    <name evidence="9" type="ORF">OJF2_59960</name>
</gene>
<keyword evidence="10" id="KW-1185">Reference proteome</keyword>
<feature type="domain" description="MacB-like periplasmic core" evidence="8">
    <location>
        <begin position="18"/>
        <end position="227"/>
    </location>
</feature>
<dbReference type="Pfam" id="PF02687">
    <property type="entry name" value="FtsX"/>
    <property type="match status" value="1"/>
</dbReference>
<feature type="transmembrane region" description="Helical" evidence="6">
    <location>
        <begin position="255"/>
        <end position="280"/>
    </location>
</feature>
<dbReference type="Pfam" id="PF12704">
    <property type="entry name" value="MacB_PCD"/>
    <property type="match status" value="1"/>
</dbReference>
<dbReference type="GO" id="GO:0005524">
    <property type="term" value="F:ATP binding"/>
    <property type="evidence" value="ECO:0007669"/>
    <property type="project" value="UniProtKB-KW"/>
</dbReference>
<keyword evidence="4 6" id="KW-1133">Transmembrane helix</keyword>
<evidence type="ECO:0000256" key="4">
    <source>
        <dbReference type="ARBA" id="ARBA00022989"/>
    </source>
</evidence>
<feature type="transmembrane region" description="Helical" evidence="6">
    <location>
        <begin position="301"/>
        <end position="328"/>
    </location>
</feature>
<dbReference type="PROSITE" id="PS51257">
    <property type="entry name" value="PROKAR_LIPOPROTEIN"/>
    <property type="match status" value="1"/>
</dbReference>
<name>A0A5B9WBI7_9BACT</name>
<evidence type="ECO:0000259" key="7">
    <source>
        <dbReference type="Pfam" id="PF02687"/>
    </source>
</evidence>
<dbReference type="KEGG" id="agv:OJF2_59960"/>
<evidence type="ECO:0000256" key="1">
    <source>
        <dbReference type="ARBA" id="ARBA00004651"/>
    </source>
</evidence>
<evidence type="ECO:0000313" key="9">
    <source>
        <dbReference type="EMBL" id="QEH37405.1"/>
    </source>
</evidence>
<sequence length="387" mass="41713">MIPIKYNVRNLRVRWKTTLMTMAGTALLVGSSCILFGLVDGLEYSLKVSGDPLDIIVLRKGSSSETSGGFEAAKADEVLNVNGIARDEEGKPLAAKELLNIAIAERDNGTHNNVIIRGGQPASRKLRPDFRIVAGRDLVEGRGECIVSRSLARVYKGAQVGGQLNFGEKERYQVVGIFTAGGSAAESEIWADLKDVEKNTGRDGSVSCVQLRAASPEAFEAIQKTLTEDSQFKLAAMPESTYYETQARSSLFLKVAGSLIAVLLTFGAMFAAANTMFAAVKSRTREIGTMRALGFSQWDVLLCFMGESLLLCTLGGLLGLLLTLPLNLLTIETSNFSTFSSVSITFRFGWFVAAVAMTMTIAMGLFGGILPALRAVRQEVISALREL</sequence>
<dbReference type="PANTHER" id="PTHR30572">
    <property type="entry name" value="MEMBRANE COMPONENT OF TRANSPORTER-RELATED"/>
    <property type="match status" value="1"/>
</dbReference>
<dbReference type="InterPro" id="IPR003838">
    <property type="entry name" value="ABC3_permease_C"/>
</dbReference>
<evidence type="ECO:0000256" key="2">
    <source>
        <dbReference type="ARBA" id="ARBA00022475"/>
    </source>
</evidence>
<dbReference type="Proteomes" id="UP000324233">
    <property type="component" value="Chromosome"/>
</dbReference>
<dbReference type="EMBL" id="CP042997">
    <property type="protein sequence ID" value="QEH37405.1"/>
    <property type="molecule type" value="Genomic_DNA"/>
</dbReference>
<dbReference type="RefSeq" id="WP_148596968.1">
    <property type="nucleotide sequence ID" value="NZ_CP042997.1"/>
</dbReference>
<evidence type="ECO:0000256" key="6">
    <source>
        <dbReference type="SAM" id="Phobius"/>
    </source>
</evidence>
<keyword evidence="9" id="KW-0067">ATP-binding</keyword>
<keyword evidence="3 6" id="KW-0812">Transmembrane</keyword>
<dbReference type="OrthoDB" id="241967at2"/>
<feature type="domain" description="ABC3 transporter permease C-terminal" evidence="7">
    <location>
        <begin position="259"/>
        <end position="379"/>
    </location>
</feature>
<feature type="transmembrane region" description="Helical" evidence="6">
    <location>
        <begin position="348"/>
        <end position="373"/>
    </location>
</feature>
<dbReference type="GO" id="GO:0022857">
    <property type="term" value="F:transmembrane transporter activity"/>
    <property type="evidence" value="ECO:0007669"/>
    <property type="project" value="TreeGrafter"/>
</dbReference>
<keyword evidence="9" id="KW-0547">Nucleotide-binding</keyword>
<evidence type="ECO:0000313" key="10">
    <source>
        <dbReference type="Proteomes" id="UP000324233"/>
    </source>
</evidence>
<dbReference type="InterPro" id="IPR050250">
    <property type="entry name" value="Macrolide_Exporter_MacB"/>
</dbReference>
<evidence type="ECO:0000259" key="8">
    <source>
        <dbReference type="Pfam" id="PF12704"/>
    </source>
</evidence>
<evidence type="ECO:0000256" key="3">
    <source>
        <dbReference type="ARBA" id="ARBA00022692"/>
    </source>
</evidence>
<accession>A0A5B9WBI7</accession>
<dbReference type="PANTHER" id="PTHR30572:SF15">
    <property type="entry name" value="ABC TRANSPORTER PERMEASE"/>
    <property type="match status" value="1"/>
</dbReference>
<dbReference type="EC" id="3.6.3.-" evidence="9"/>
<comment type="subcellular location">
    <subcellularLocation>
        <location evidence="1">Cell membrane</location>
        <topology evidence="1">Multi-pass membrane protein</topology>
    </subcellularLocation>
</comment>
<proteinExistence type="predicted"/>
<reference evidence="9 10" key="1">
    <citation type="submission" date="2019-08" db="EMBL/GenBank/DDBJ databases">
        <title>Deep-cultivation of Planctomycetes and their phenomic and genomic characterization uncovers novel biology.</title>
        <authorList>
            <person name="Wiegand S."/>
            <person name="Jogler M."/>
            <person name="Boedeker C."/>
            <person name="Pinto D."/>
            <person name="Vollmers J."/>
            <person name="Rivas-Marin E."/>
            <person name="Kohn T."/>
            <person name="Peeters S.H."/>
            <person name="Heuer A."/>
            <person name="Rast P."/>
            <person name="Oberbeckmann S."/>
            <person name="Bunk B."/>
            <person name="Jeske O."/>
            <person name="Meyerdierks A."/>
            <person name="Storesund J.E."/>
            <person name="Kallscheuer N."/>
            <person name="Luecker S."/>
            <person name="Lage O.M."/>
            <person name="Pohl T."/>
            <person name="Merkel B.J."/>
            <person name="Hornburger P."/>
            <person name="Mueller R.-W."/>
            <person name="Bruemmer F."/>
            <person name="Labrenz M."/>
            <person name="Spormann A.M."/>
            <person name="Op den Camp H."/>
            <person name="Overmann J."/>
            <person name="Amann R."/>
            <person name="Jetten M.S.M."/>
            <person name="Mascher T."/>
            <person name="Medema M.H."/>
            <person name="Devos D.P."/>
            <person name="Kaster A.-K."/>
            <person name="Ovreas L."/>
            <person name="Rohde M."/>
            <person name="Galperin M.Y."/>
            <person name="Jogler C."/>
        </authorList>
    </citation>
    <scope>NUCLEOTIDE SEQUENCE [LARGE SCALE GENOMIC DNA]</scope>
    <source>
        <strain evidence="9 10">OJF2</strain>
    </source>
</reference>
<dbReference type="AlphaFoldDB" id="A0A5B9WBI7"/>
<keyword evidence="9" id="KW-0378">Hydrolase</keyword>
<dbReference type="InterPro" id="IPR025857">
    <property type="entry name" value="MacB_PCD"/>
</dbReference>
<keyword evidence="5 6" id="KW-0472">Membrane</keyword>
<dbReference type="GO" id="GO:0016787">
    <property type="term" value="F:hydrolase activity"/>
    <property type="evidence" value="ECO:0007669"/>
    <property type="project" value="UniProtKB-KW"/>
</dbReference>
<protein>
    <submittedName>
        <fullName evidence="9">Macrolide export ATP-binding/permease protein MacB</fullName>
        <ecNumber evidence="9">3.6.3.-</ecNumber>
    </submittedName>
</protein>
<evidence type="ECO:0000256" key="5">
    <source>
        <dbReference type="ARBA" id="ARBA00023136"/>
    </source>
</evidence>